<feature type="compositionally biased region" description="Basic residues" evidence="1">
    <location>
        <begin position="75"/>
        <end position="86"/>
    </location>
</feature>
<dbReference type="EMBL" id="FZOD01000020">
    <property type="protein sequence ID" value="SNS95311.1"/>
    <property type="molecule type" value="Genomic_DNA"/>
</dbReference>
<keyword evidence="3" id="KW-1185">Reference proteome</keyword>
<sequence>MGRRPGRVGGARARTRWNRRLSHRPGQVGGARARTGRSRRLSRRSRIGRARARIRWNRGVSHYPGHVGGAGTRTGRNRQPGRRTRIGRAGARIGPSRRLSHRRSRIRRAGTGTGPRQTPGSRPGALVRRGGQRGSALTGRLRDICDLRPRRGRYGGCGGYGEHDRRHHDHRERDPTRGKSADPPSQNVMRPSTVKPHQNPLPTQFPGFDLFRGAQDQLTPVGYPDRRNLTGDLDKHLSCQSQRSSPIRHERTRRGNSGPSRHTMT</sequence>
<organism evidence="2 3">
    <name type="scientific">Streptosporangium subroseum</name>
    <dbReference type="NCBI Taxonomy" id="106412"/>
    <lineage>
        <taxon>Bacteria</taxon>
        <taxon>Bacillati</taxon>
        <taxon>Actinomycetota</taxon>
        <taxon>Actinomycetes</taxon>
        <taxon>Streptosporangiales</taxon>
        <taxon>Streptosporangiaceae</taxon>
        <taxon>Streptosporangium</taxon>
    </lineage>
</organism>
<dbReference type="AlphaFoldDB" id="A0A239IP28"/>
<dbReference type="Proteomes" id="UP000198282">
    <property type="component" value="Unassembled WGS sequence"/>
</dbReference>
<name>A0A239IP28_9ACTN</name>
<feature type="compositionally biased region" description="Low complexity" evidence="1">
    <location>
        <begin position="87"/>
        <end position="97"/>
    </location>
</feature>
<feature type="region of interest" description="Disordered" evidence="1">
    <location>
        <begin position="23"/>
        <end position="136"/>
    </location>
</feature>
<evidence type="ECO:0000256" key="1">
    <source>
        <dbReference type="SAM" id="MobiDB-lite"/>
    </source>
</evidence>
<accession>A0A239IP28</accession>
<reference evidence="2 3" key="1">
    <citation type="submission" date="2017-06" db="EMBL/GenBank/DDBJ databases">
        <authorList>
            <person name="Kim H.J."/>
            <person name="Triplett B.A."/>
        </authorList>
    </citation>
    <scope>NUCLEOTIDE SEQUENCE [LARGE SCALE GENOMIC DNA]</scope>
    <source>
        <strain evidence="2 3">CGMCC 4.2132</strain>
    </source>
</reference>
<proteinExistence type="predicted"/>
<feature type="compositionally biased region" description="Basic and acidic residues" evidence="1">
    <location>
        <begin position="171"/>
        <end position="180"/>
    </location>
</feature>
<evidence type="ECO:0000313" key="3">
    <source>
        <dbReference type="Proteomes" id="UP000198282"/>
    </source>
</evidence>
<feature type="compositionally biased region" description="Polar residues" evidence="1">
    <location>
        <begin position="255"/>
        <end position="265"/>
    </location>
</feature>
<feature type="region of interest" description="Disordered" evidence="1">
    <location>
        <begin position="152"/>
        <end position="265"/>
    </location>
</feature>
<gene>
    <name evidence="2" type="ORF">SAMN05216276_102048</name>
</gene>
<feature type="compositionally biased region" description="Basic residues" evidence="1">
    <location>
        <begin position="34"/>
        <end position="56"/>
    </location>
</feature>
<protein>
    <submittedName>
        <fullName evidence="2">Uncharacterized protein</fullName>
    </submittedName>
</protein>
<evidence type="ECO:0000313" key="2">
    <source>
        <dbReference type="EMBL" id="SNS95311.1"/>
    </source>
</evidence>
<feature type="compositionally biased region" description="Basic residues" evidence="1">
    <location>
        <begin position="98"/>
        <end position="108"/>
    </location>
</feature>
<feature type="compositionally biased region" description="Basic and acidic residues" evidence="1">
    <location>
        <begin position="224"/>
        <end position="237"/>
    </location>
</feature>